<dbReference type="PANTHER" id="PTHR43725">
    <property type="entry name" value="UDP-GLUCOSE 4-EPIMERASE"/>
    <property type="match status" value="1"/>
</dbReference>
<evidence type="ECO:0000256" key="11">
    <source>
        <dbReference type="ARBA" id="ARBA00033067"/>
    </source>
</evidence>
<accession>A0A447T645</accession>
<evidence type="ECO:0000256" key="3">
    <source>
        <dbReference type="ARBA" id="ARBA00004947"/>
    </source>
</evidence>
<dbReference type="EMBL" id="LR134182">
    <property type="protein sequence ID" value="VEB40350.1"/>
    <property type="molecule type" value="Genomic_DNA"/>
</dbReference>
<dbReference type="SUPFAM" id="SSF51735">
    <property type="entry name" value="NAD(P)-binding Rossmann-fold domains"/>
    <property type="match status" value="1"/>
</dbReference>
<evidence type="ECO:0000256" key="10">
    <source>
        <dbReference type="ARBA" id="ARBA00031367"/>
    </source>
</evidence>
<comment type="cofactor">
    <cofactor evidence="2">
        <name>NAD(+)</name>
        <dbReference type="ChEBI" id="CHEBI:57540"/>
    </cofactor>
</comment>
<evidence type="ECO:0000256" key="7">
    <source>
        <dbReference type="ARBA" id="ARBA00023027"/>
    </source>
</evidence>
<keyword evidence="8" id="KW-0299">Galactose metabolism</keyword>
<dbReference type="Gene3D" id="3.40.50.720">
    <property type="entry name" value="NAD(P)-binding Rossmann-like Domain"/>
    <property type="match status" value="1"/>
</dbReference>
<comment type="similarity">
    <text evidence="4">Belongs to the NAD(P)-dependent epimerase/dehydratase family.</text>
</comment>
<dbReference type="EC" id="5.1.3.2" evidence="5"/>
<dbReference type="GO" id="GO:0005829">
    <property type="term" value="C:cytosol"/>
    <property type="evidence" value="ECO:0007669"/>
    <property type="project" value="TreeGrafter"/>
</dbReference>
<organism evidence="13 14">
    <name type="scientific">Chromobacterium violaceum</name>
    <dbReference type="NCBI Taxonomy" id="536"/>
    <lineage>
        <taxon>Bacteria</taxon>
        <taxon>Pseudomonadati</taxon>
        <taxon>Pseudomonadota</taxon>
        <taxon>Betaproteobacteria</taxon>
        <taxon>Neisseriales</taxon>
        <taxon>Chromobacteriaceae</taxon>
        <taxon>Chromobacterium</taxon>
    </lineage>
</organism>
<name>A0A447T645_CHRVL</name>
<comment type="catalytic activity">
    <reaction evidence="1">
        <text>UDP-alpha-D-glucose = UDP-alpha-D-galactose</text>
        <dbReference type="Rhea" id="RHEA:22168"/>
        <dbReference type="ChEBI" id="CHEBI:58885"/>
        <dbReference type="ChEBI" id="CHEBI:66914"/>
        <dbReference type="EC" id="5.1.3.2"/>
    </reaction>
</comment>
<evidence type="ECO:0000256" key="4">
    <source>
        <dbReference type="ARBA" id="ARBA00007637"/>
    </source>
</evidence>
<keyword evidence="7" id="KW-0520">NAD</keyword>
<keyword evidence="9 13" id="KW-0413">Isomerase</keyword>
<evidence type="ECO:0000313" key="14">
    <source>
        <dbReference type="Proteomes" id="UP000275777"/>
    </source>
</evidence>
<evidence type="ECO:0000259" key="12">
    <source>
        <dbReference type="Pfam" id="PF01370"/>
    </source>
</evidence>
<protein>
    <recommendedName>
        <fullName evidence="6">UDP-glucose 4-epimerase</fullName>
        <ecNumber evidence="5">5.1.3.2</ecNumber>
    </recommendedName>
    <alternativeName>
        <fullName evidence="11">Galactowaldenase</fullName>
    </alternativeName>
    <alternativeName>
        <fullName evidence="10">UDP-galactose 4-epimerase</fullName>
    </alternativeName>
</protein>
<evidence type="ECO:0000256" key="2">
    <source>
        <dbReference type="ARBA" id="ARBA00001911"/>
    </source>
</evidence>
<dbReference type="InterPro" id="IPR036291">
    <property type="entry name" value="NAD(P)-bd_dom_sf"/>
</dbReference>
<dbReference type="InterPro" id="IPR001509">
    <property type="entry name" value="Epimerase_deHydtase"/>
</dbReference>
<evidence type="ECO:0000256" key="1">
    <source>
        <dbReference type="ARBA" id="ARBA00000083"/>
    </source>
</evidence>
<evidence type="ECO:0000256" key="9">
    <source>
        <dbReference type="ARBA" id="ARBA00023235"/>
    </source>
</evidence>
<evidence type="ECO:0000256" key="6">
    <source>
        <dbReference type="ARBA" id="ARBA00018569"/>
    </source>
</evidence>
<keyword evidence="8" id="KW-0119">Carbohydrate metabolism</keyword>
<evidence type="ECO:0000313" key="13">
    <source>
        <dbReference type="EMBL" id="VEB40350.1"/>
    </source>
</evidence>
<reference evidence="13 14" key="1">
    <citation type="submission" date="2018-12" db="EMBL/GenBank/DDBJ databases">
        <authorList>
            <consortium name="Pathogen Informatics"/>
        </authorList>
    </citation>
    <scope>NUCLEOTIDE SEQUENCE [LARGE SCALE GENOMIC DNA]</scope>
    <source>
        <strain evidence="13 14">NCTC9695</strain>
    </source>
</reference>
<feature type="domain" description="NAD-dependent epimerase/dehydratase" evidence="12">
    <location>
        <begin position="2"/>
        <end position="133"/>
    </location>
</feature>
<dbReference type="GO" id="GO:0006012">
    <property type="term" value="P:galactose metabolic process"/>
    <property type="evidence" value="ECO:0007669"/>
    <property type="project" value="UniProtKB-KW"/>
</dbReference>
<evidence type="ECO:0000256" key="8">
    <source>
        <dbReference type="ARBA" id="ARBA00023144"/>
    </source>
</evidence>
<dbReference type="Proteomes" id="UP000275777">
    <property type="component" value="Chromosome"/>
</dbReference>
<dbReference type="Pfam" id="PF01370">
    <property type="entry name" value="Epimerase"/>
    <property type="match status" value="1"/>
</dbReference>
<evidence type="ECO:0000256" key="5">
    <source>
        <dbReference type="ARBA" id="ARBA00013189"/>
    </source>
</evidence>
<gene>
    <name evidence="13" type="primary">galE_1</name>
    <name evidence="13" type="ORF">NCTC9695_00749</name>
</gene>
<dbReference type="AlphaFoldDB" id="A0A447T645"/>
<dbReference type="PANTHER" id="PTHR43725:SF47">
    <property type="entry name" value="UDP-GLUCOSE 4-EPIMERASE"/>
    <property type="match status" value="1"/>
</dbReference>
<proteinExistence type="inferred from homology"/>
<dbReference type="GO" id="GO:0003978">
    <property type="term" value="F:UDP-glucose 4-epimerase activity"/>
    <property type="evidence" value="ECO:0007669"/>
    <property type="project" value="UniProtKB-EC"/>
</dbReference>
<sequence length="150" mass="16106">MILVTGGAGYIGSHTCVKLLEAGHELVVLDNLCNSKEEALRRVQALAGKPLTFIHGDIRDEAALNEAFRHPIGAVIHFAGLKAVGESVAKPLEYYENNVSGTLTLLRAMKRHGVNRLVFSSSATVYGNPASTPSPRIFRCRRPIPTAAAS</sequence>
<comment type="pathway">
    <text evidence="3">Carbohydrate metabolism; galactose metabolism.</text>
</comment>